<proteinExistence type="predicted"/>
<name>A0ABP9D5U2_9BACT</name>
<comment type="caution">
    <text evidence="1">The sequence shown here is derived from an EMBL/GenBank/DDBJ whole genome shotgun (WGS) entry which is preliminary data.</text>
</comment>
<protein>
    <submittedName>
        <fullName evidence="1">Uncharacterized protein</fullName>
    </submittedName>
</protein>
<dbReference type="Proteomes" id="UP001500298">
    <property type="component" value="Unassembled WGS sequence"/>
</dbReference>
<accession>A0ABP9D5U2</accession>
<evidence type="ECO:0000313" key="1">
    <source>
        <dbReference type="EMBL" id="GAA4825439.1"/>
    </source>
</evidence>
<organism evidence="1 2">
    <name type="scientific">Algivirga pacifica</name>
    <dbReference type="NCBI Taxonomy" id="1162670"/>
    <lineage>
        <taxon>Bacteria</taxon>
        <taxon>Pseudomonadati</taxon>
        <taxon>Bacteroidota</taxon>
        <taxon>Cytophagia</taxon>
        <taxon>Cytophagales</taxon>
        <taxon>Flammeovirgaceae</taxon>
        <taxon>Algivirga</taxon>
    </lineage>
</organism>
<keyword evidence="2" id="KW-1185">Reference proteome</keyword>
<reference evidence="2" key="1">
    <citation type="journal article" date="2019" name="Int. J. Syst. Evol. Microbiol.">
        <title>The Global Catalogue of Microorganisms (GCM) 10K type strain sequencing project: providing services to taxonomists for standard genome sequencing and annotation.</title>
        <authorList>
            <consortium name="The Broad Institute Genomics Platform"/>
            <consortium name="The Broad Institute Genome Sequencing Center for Infectious Disease"/>
            <person name="Wu L."/>
            <person name="Ma J."/>
        </authorList>
    </citation>
    <scope>NUCLEOTIDE SEQUENCE [LARGE SCALE GENOMIC DNA]</scope>
    <source>
        <strain evidence="2">JCM 18326</strain>
    </source>
</reference>
<gene>
    <name evidence="1" type="ORF">GCM10023331_07360</name>
</gene>
<sequence>MTTGQIKTFMALSKSLGLDKEAQEDLIWQYSGEETTSKRELPEEQAWQMLKTMQNQANTWGKSERKMRAKCIRIALEIGFAKDERQEQVNWPKLNGWFKKYSYLRKAFNAYRNTGELVGLVNQFEMMRDNIERAKVNKELDSVLVTLGISKASKG</sequence>
<evidence type="ECO:0000313" key="2">
    <source>
        <dbReference type="Proteomes" id="UP001500298"/>
    </source>
</evidence>
<dbReference type="EMBL" id="BAABJX010000016">
    <property type="protein sequence ID" value="GAA4825439.1"/>
    <property type="molecule type" value="Genomic_DNA"/>
</dbReference>